<name>A0ACD3BIG1_9AGAR</name>
<sequence length="297" mass="32748">MTESEFRYTVVTAFSATRAGGNPAAIVFLDSELPVQAYQEIARNLCQPVTIFIWVEDGHSGFRSFHARFYTQRGIEIPICGHATLASGGAVADAARSVGEEMRKIVHYTKTTEPLTIQRCEDGSWEMTLPTSLTTEGSQQERDRLIPIFEEALGRSLRVKYIGAGREGFETYLMIVIDEQDDLAGCVVNAEPLRATGYRVHTFTASSSTGKEVFVSRMFAPAELLGGEDHVCGSAHCVMAPYWYKEKGIPLGETIIARQVSQRGGELKITVQEDRKMRVGGQVRLLAKGTLHVTIPN</sequence>
<organism evidence="1 2">
    <name type="scientific">Pluteus cervinus</name>
    <dbReference type="NCBI Taxonomy" id="181527"/>
    <lineage>
        <taxon>Eukaryota</taxon>
        <taxon>Fungi</taxon>
        <taxon>Dikarya</taxon>
        <taxon>Basidiomycota</taxon>
        <taxon>Agaricomycotina</taxon>
        <taxon>Agaricomycetes</taxon>
        <taxon>Agaricomycetidae</taxon>
        <taxon>Agaricales</taxon>
        <taxon>Pluteineae</taxon>
        <taxon>Pluteaceae</taxon>
        <taxon>Pluteus</taxon>
    </lineage>
</organism>
<accession>A0ACD3BIG1</accession>
<keyword evidence="2" id="KW-1185">Reference proteome</keyword>
<protein>
    <submittedName>
        <fullName evidence="1">Diaminopimelate epimerase-like protein</fullName>
    </submittedName>
</protein>
<gene>
    <name evidence="1" type="ORF">BDN72DRAFT_830658</name>
</gene>
<proteinExistence type="predicted"/>
<evidence type="ECO:0000313" key="2">
    <source>
        <dbReference type="Proteomes" id="UP000308600"/>
    </source>
</evidence>
<evidence type="ECO:0000313" key="1">
    <source>
        <dbReference type="EMBL" id="TFK77487.1"/>
    </source>
</evidence>
<dbReference type="EMBL" id="ML208259">
    <property type="protein sequence ID" value="TFK77487.1"/>
    <property type="molecule type" value="Genomic_DNA"/>
</dbReference>
<dbReference type="Proteomes" id="UP000308600">
    <property type="component" value="Unassembled WGS sequence"/>
</dbReference>
<reference evidence="1 2" key="1">
    <citation type="journal article" date="2019" name="Nat. Ecol. Evol.">
        <title>Megaphylogeny resolves global patterns of mushroom evolution.</title>
        <authorList>
            <person name="Varga T."/>
            <person name="Krizsan K."/>
            <person name="Foldi C."/>
            <person name="Dima B."/>
            <person name="Sanchez-Garcia M."/>
            <person name="Sanchez-Ramirez S."/>
            <person name="Szollosi G.J."/>
            <person name="Szarkandi J.G."/>
            <person name="Papp V."/>
            <person name="Albert L."/>
            <person name="Andreopoulos W."/>
            <person name="Angelini C."/>
            <person name="Antonin V."/>
            <person name="Barry K.W."/>
            <person name="Bougher N.L."/>
            <person name="Buchanan P."/>
            <person name="Buyck B."/>
            <person name="Bense V."/>
            <person name="Catcheside P."/>
            <person name="Chovatia M."/>
            <person name="Cooper J."/>
            <person name="Damon W."/>
            <person name="Desjardin D."/>
            <person name="Finy P."/>
            <person name="Geml J."/>
            <person name="Haridas S."/>
            <person name="Hughes K."/>
            <person name="Justo A."/>
            <person name="Karasinski D."/>
            <person name="Kautmanova I."/>
            <person name="Kiss B."/>
            <person name="Kocsube S."/>
            <person name="Kotiranta H."/>
            <person name="LaButti K.M."/>
            <person name="Lechner B.E."/>
            <person name="Liimatainen K."/>
            <person name="Lipzen A."/>
            <person name="Lukacs Z."/>
            <person name="Mihaltcheva S."/>
            <person name="Morgado L.N."/>
            <person name="Niskanen T."/>
            <person name="Noordeloos M.E."/>
            <person name="Ohm R.A."/>
            <person name="Ortiz-Santana B."/>
            <person name="Ovrebo C."/>
            <person name="Racz N."/>
            <person name="Riley R."/>
            <person name="Savchenko A."/>
            <person name="Shiryaev A."/>
            <person name="Soop K."/>
            <person name="Spirin V."/>
            <person name="Szebenyi C."/>
            <person name="Tomsovsky M."/>
            <person name="Tulloss R.E."/>
            <person name="Uehling J."/>
            <person name="Grigoriev I.V."/>
            <person name="Vagvolgyi C."/>
            <person name="Papp T."/>
            <person name="Martin F.M."/>
            <person name="Miettinen O."/>
            <person name="Hibbett D.S."/>
            <person name="Nagy L.G."/>
        </authorList>
    </citation>
    <scope>NUCLEOTIDE SEQUENCE [LARGE SCALE GENOMIC DNA]</scope>
    <source>
        <strain evidence="1 2">NL-1719</strain>
    </source>
</reference>